<reference evidence="1" key="1">
    <citation type="journal article" date="2014" name="Front. Microbiol.">
        <title>High frequency of phylogenetically diverse reductive dehalogenase-homologous genes in deep subseafloor sedimentary metagenomes.</title>
        <authorList>
            <person name="Kawai M."/>
            <person name="Futagami T."/>
            <person name="Toyoda A."/>
            <person name="Takaki Y."/>
            <person name="Nishi S."/>
            <person name="Hori S."/>
            <person name="Arai W."/>
            <person name="Tsubouchi T."/>
            <person name="Morono Y."/>
            <person name="Uchiyama I."/>
            <person name="Ito T."/>
            <person name="Fujiyama A."/>
            <person name="Inagaki F."/>
            <person name="Takami H."/>
        </authorList>
    </citation>
    <scope>NUCLEOTIDE SEQUENCE</scope>
    <source>
        <strain evidence="1">Expedition CK06-06</strain>
    </source>
</reference>
<gene>
    <name evidence="1" type="ORF">S06H3_48845</name>
</gene>
<feature type="non-terminal residue" evidence="1">
    <location>
        <position position="44"/>
    </location>
</feature>
<accession>X1Q1R3</accession>
<protein>
    <submittedName>
        <fullName evidence="1">Uncharacterized protein</fullName>
    </submittedName>
</protein>
<proteinExistence type="predicted"/>
<name>X1Q1R3_9ZZZZ</name>
<comment type="caution">
    <text evidence="1">The sequence shown here is derived from an EMBL/GenBank/DDBJ whole genome shotgun (WGS) entry which is preliminary data.</text>
</comment>
<evidence type="ECO:0000313" key="1">
    <source>
        <dbReference type="EMBL" id="GAI45000.1"/>
    </source>
</evidence>
<dbReference type="AlphaFoldDB" id="X1Q1R3"/>
<sequence>MYKHPRISQIIERIKIISKPIINGYFIPLGLISLQNNKVDKART</sequence>
<dbReference type="EMBL" id="BARV01030789">
    <property type="protein sequence ID" value="GAI45000.1"/>
    <property type="molecule type" value="Genomic_DNA"/>
</dbReference>
<organism evidence="1">
    <name type="scientific">marine sediment metagenome</name>
    <dbReference type="NCBI Taxonomy" id="412755"/>
    <lineage>
        <taxon>unclassified sequences</taxon>
        <taxon>metagenomes</taxon>
        <taxon>ecological metagenomes</taxon>
    </lineage>
</organism>